<dbReference type="EMBL" id="BK059094">
    <property type="protein sequence ID" value="DAE29469.1"/>
    <property type="molecule type" value="Genomic_DNA"/>
</dbReference>
<sequence>MVNIAKLRADLEAALPPVVARAKIEHYLGGLYKAETMSVYDSKGIGVKDPVRMEGGKVGYLKENLIDWFISRVEAANVTQSNS</sequence>
<accession>A0A8S5REH6</accession>
<organism evidence="1">
    <name type="scientific">virus sp. ctd0M1</name>
    <dbReference type="NCBI Taxonomy" id="2827993"/>
    <lineage>
        <taxon>Viruses</taxon>
    </lineage>
</organism>
<name>A0A8S5REH6_9VIRU</name>
<evidence type="ECO:0000313" key="1">
    <source>
        <dbReference type="EMBL" id="DAE29469.1"/>
    </source>
</evidence>
<reference evidence="1" key="1">
    <citation type="journal article" date="2021" name="Proc. Natl. Acad. Sci. U.S.A.">
        <title>A Catalog of Tens of Thousands of Viruses from Human Metagenomes Reveals Hidden Associations with Chronic Diseases.</title>
        <authorList>
            <person name="Tisza M.J."/>
            <person name="Buck C.B."/>
        </authorList>
    </citation>
    <scope>NUCLEOTIDE SEQUENCE</scope>
    <source>
        <strain evidence="1">Ctd0M1</strain>
    </source>
</reference>
<proteinExistence type="predicted"/>
<protein>
    <submittedName>
        <fullName evidence="1">Uncharacterized protein</fullName>
    </submittedName>
</protein>